<protein>
    <submittedName>
        <fullName evidence="1">Uncharacterized protein</fullName>
    </submittedName>
</protein>
<dbReference type="Proteomes" id="UP000269396">
    <property type="component" value="Unassembled WGS sequence"/>
</dbReference>
<gene>
    <name evidence="1" type="ORF">SMTD_LOCUS8318</name>
</gene>
<organism evidence="1 2">
    <name type="scientific">Schistosoma mattheei</name>
    <dbReference type="NCBI Taxonomy" id="31246"/>
    <lineage>
        <taxon>Eukaryota</taxon>
        <taxon>Metazoa</taxon>
        <taxon>Spiralia</taxon>
        <taxon>Lophotrochozoa</taxon>
        <taxon>Platyhelminthes</taxon>
        <taxon>Trematoda</taxon>
        <taxon>Digenea</taxon>
        <taxon>Strigeidida</taxon>
        <taxon>Schistosomatoidea</taxon>
        <taxon>Schistosomatidae</taxon>
        <taxon>Schistosoma</taxon>
    </lineage>
</organism>
<name>A0A3P8EJ79_9TREM</name>
<sequence length="79" mass="9007">MVHTPFFRTGYCSPCAPLVYNPVKAPDIRFSSSQFRKQHPRHEKAVSRTSLARLYTRGRVRALREGGRAHPTLGHTKAF</sequence>
<feature type="non-terminal residue" evidence="1">
    <location>
        <position position="79"/>
    </location>
</feature>
<keyword evidence="2" id="KW-1185">Reference proteome</keyword>
<proteinExistence type="predicted"/>
<evidence type="ECO:0000313" key="1">
    <source>
        <dbReference type="EMBL" id="VDP44065.1"/>
    </source>
</evidence>
<evidence type="ECO:0000313" key="2">
    <source>
        <dbReference type="Proteomes" id="UP000269396"/>
    </source>
</evidence>
<dbReference type="EMBL" id="UZAL01028844">
    <property type="protein sequence ID" value="VDP44065.1"/>
    <property type="molecule type" value="Genomic_DNA"/>
</dbReference>
<dbReference type="AlphaFoldDB" id="A0A3P8EJ79"/>
<accession>A0A3P8EJ79</accession>
<reference evidence="1 2" key="1">
    <citation type="submission" date="2018-11" db="EMBL/GenBank/DDBJ databases">
        <authorList>
            <consortium name="Pathogen Informatics"/>
        </authorList>
    </citation>
    <scope>NUCLEOTIDE SEQUENCE [LARGE SCALE GENOMIC DNA]</scope>
    <source>
        <strain>Denwood</strain>
        <strain evidence="2">Zambia</strain>
    </source>
</reference>